<dbReference type="Pfam" id="PF24605">
    <property type="entry name" value="CEMIP_X"/>
    <property type="match status" value="1"/>
</dbReference>
<dbReference type="InterPro" id="IPR052252">
    <property type="entry name" value="CEMIP/CEMIP2"/>
</dbReference>
<feature type="region of interest" description="Disordered" evidence="11">
    <location>
        <begin position="1"/>
        <end position="57"/>
    </location>
</feature>
<keyword evidence="12" id="KW-1133">Transmembrane helix</keyword>
<evidence type="ECO:0000256" key="10">
    <source>
        <dbReference type="PROSITE-ProRule" id="PRU01375"/>
    </source>
</evidence>
<comment type="subcellular location">
    <subcellularLocation>
        <location evidence="1">Cell envelope</location>
    </subcellularLocation>
    <subcellularLocation>
        <location evidence="2">Membrane</location>
    </subcellularLocation>
</comment>
<keyword evidence="4 10" id="KW-0430">Lectin</keyword>
<reference evidence="14" key="1">
    <citation type="submission" date="2025-08" db="UniProtKB">
        <authorList>
            <consortium name="Ensembl"/>
        </authorList>
    </citation>
    <scope>IDENTIFICATION</scope>
</reference>
<evidence type="ECO:0000256" key="11">
    <source>
        <dbReference type="SAM" id="MobiDB-lite"/>
    </source>
</evidence>
<evidence type="ECO:0000256" key="9">
    <source>
        <dbReference type="ARBA" id="ARBA00023295"/>
    </source>
</evidence>
<evidence type="ECO:0000256" key="4">
    <source>
        <dbReference type="ARBA" id="ARBA00022734"/>
    </source>
</evidence>
<feature type="transmembrane region" description="Helical" evidence="12">
    <location>
        <begin position="83"/>
        <end position="106"/>
    </location>
</feature>
<evidence type="ECO:0000256" key="8">
    <source>
        <dbReference type="ARBA" id="ARBA00023180"/>
    </source>
</evidence>
<keyword evidence="9" id="KW-0326">Glycosidase</keyword>
<evidence type="ECO:0000256" key="1">
    <source>
        <dbReference type="ARBA" id="ARBA00004196"/>
    </source>
</evidence>
<evidence type="ECO:0000256" key="2">
    <source>
        <dbReference type="ARBA" id="ARBA00004370"/>
    </source>
</evidence>
<keyword evidence="7 12" id="KW-0472">Membrane</keyword>
<dbReference type="Proteomes" id="UP000694565">
    <property type="component" value="Unplaced"/>
</dbReference>
<evidence type="ECO:0000313" key="15">
    <source>
        <dbReference type="Proteomes" id="UP000694565"/>
    </source>
</evidence>
<dbReference type="Ensembl" id="ENSCLMT00005048167.1">
    <property type="protein sequence ID" value="ENSCLMP00005046556.1"/>
    <property type="gene ID" value="ENSCLMG00005021409.1"/>
</dbReference>
<feature type="compositionally biased region" description="Pro residues" evidence="11">
    <location>
        <begin position="36"/>
        <end position="51"/>
    </location>
</feature>
<dbReference type="PANTHER" id="PTHR15535">
    <property type="entry name" value="TRANSMEMBRANE PROTEIN 2-RELATED"/>
    <property type="match status" value="1"/>
</dbReference>
<dbReference type="InterPro" id="IPR055401">
    <property type="entry name" value="CEMIP_beta-hel_dom"/>
</dbReference>
<dbReference type="GO" id="GO:0016020">
    <property type="term" value="C:membrane"/>
    <property type="evidence" value="ECO:0007669"/>
    <property type="project" value="UniProtKB-SubCell"/>
</dbReference>
<dbReference type="CDD" id="cd13938">
    <property type="entry name" value="PANDER_like_TMEM2"/>
    <property type="match status" value="1"/>
</dbReference>
<dbReference type="GeneTree" id="ENSGT00940000153636"/>
<evidence type="ECO:0000256" key="12">
    <source>
        <dbReference type="SAM" id="Phobius"/>
    </source>
</evidence>
<evidence type="ECO:0000259" key="13">
    <source>
        <dbReference type="PROSITE" id="PS51484"/>
    </source>
</evidence>
<dbReference type="PROSITE" id="PS52031">
    <property type="entry name" value="GG_LECTIN"/>
    <property type="match status" value="1"/>
</dbReference>
<dbReference type="Pfam" id="PF10162">
    <property type="entry name" value="G8"/>
    <property type="match status" value="1"/>
</dbReference>
<evidence type="ECO:0000256" key="6">
    <source>
        <dbReference type="ARBA" id="ARBA00022801"/>
    </source>
</evidence>
<proteinExistence type="inferred from homology"/>
<dbReference type="Pfam" id="PF15711">
    <property type="entry name" value="ILEI"/>
    <property type="match status" value="2"/>
</dbReference>
<dbReference type="GO" id="GO:0004553">
    <property type="term" value="F:hydrolase activity, hydrolyzing O-glycosyl compounds"/>
    <property type="evidence" value="ECO:0007669"/>
    <property type="project" value="UniProtKB-ARBA"/>
</dbReference>
<evidence type="ECO:0000313" key="14">
    <source>
        <dbReference type="Ensembl" id="ENSCLMP00005046556.1"/>
    </source>
</evidence>
<dbReference type="InterPro" id="IPR039477">
    <property type="entry name" value="ILEI/PANDER_dom"/>
</dbReference>
<dbReference type="PANTHER" id="PTHR15535:SF26">
    <property type="entry name" value="CELL SURFACE HYALURONIDASE"/>
    <property type="match status" value="1"/>
</dbReference>
<dbReference type="Pfam" id="PF24606">
    <property type="entry name" value="CEMIP_beta-hel"/>
    <property type="match status" value="1"/>
</dbReference>
<keyword evidence="5" id="KW-0677">Repeat</keyword>
<keyword evidence="12" id="KW-0812">Transmembrane</keyword>
<evidence type="ECO:0000256" key="5">
    <source>
        <dbReference type="ARBA" id="ARBA00022737"/>
    </source>
</evidence>
<name>A0A8C3ASW9_CYCLU</name>
<evidence type="ECO:0000256" key="7">
    <source>
        <dbReference type="ARBA" id="ARBA00023136"/>
    </source>
</evidence>
<keyword evidence="8" id="KW-0325">Glycoprotein</keyword>
<keyword evidence="6" id="KW-0378">Hydrolase</keyword>
<evidence type="ECO:0000256" key="3">
    <source>
        <dbReference type="ARBA" id="ARBA00007586"/>
    </source>
</evidence>
<comment type="similarity">
    <text evidence="3">Belongs to the CEMIP family.</text>
</comment>
<protein>
    <submittedName>
        <fullName evidence="14">Cell migration inducing hyaluronidase 2</fullName>
    </submittedName>
</protein>
<dbReference type="InterPro" id="IPR055400">
    <property type="entry name" value="CEMIP_X"/>
</dbReference>
<feature type="domain" description="G8" evidence="13">
    <location>
        <begin position="122"/>
        <end position="248"/>
    </location>
</feature>
<dbReference type="PROSITE" id="PS51484">
    <property type="entry name" value="G8"/>
    <property type="match status" value="1"/>
</dbReference>
<reference evidence="14" key="2">
    <citation type="submission" date="2025-09" db="UniProtKB">
        <authorList>
            <consortium name="Ensembl"/>
        </authorList>
    </citation>
    <scope>IDENTIFICATION</scope>
</reference>
<sequence length="1300" mass="143862">MPTSDGPSRFPVFVAPRHGNHQRSPGYVPGRVAPVRSPPPTKAPPPPPIKPHGPRPERLATFNLSEENQRRGRAQSLQQRKNTFICFGVSIGAFFFTLILVLSLSVGDVLDENCPDHNPSLSSWNPGHQPEKAVIVRRGHLLRLDASATFHTLTIQSGGRVVFADDADGSKNITLRTRHILIEDGGALHIGAPKCRYRSRATIALVGRSDDKAVPEVPGMGRKFIGVMRGATLELHGTERVSWSLLTRNVPASGLTTGSYAFQRNFSRGINLRVVDQDTAAMLLSKRYDTHESRNDSRQLTQLLRTLPVGRIVTLAVGDSAVKSLLDETKKAIEEKLGSRFVYDLKYREAWALVSVIGGGNASCSEDVREHENHETGGRALATQNFSTVDGVGFSVTAYSEWKNGKPQYNHVGEIIDGVDMRAEVALLSRNILIYGEMENSCYGNNLCQFYSHDTYGGHIKIVANFSSVHLSHVELKNMGQQAEQGHYPLHFHMCGDVDQKGGYWEPTYVDGLSIHHSFSRCLTIHATNGLLVKNTIGYDTLGHCFFLEDGIEQRNTFYHNLGLLTRPGTLLPTDRNDTLCTSIKDKVYKGYTPSPSTECKAVSTFWIANPNNNLISNAAAGSQDAGIWFVFHSSSTGNSHGLVPETKAELTPLGIFYNNRVHSNFKAGLFIDKGVKTTNASAADPREYLCLDNGARFRPHQNADPSRPRVAAVIDTLISFKNNDLGAWIRGDDSVIVTMIDGSYPKDEGSSQEVTQSLFVGESRNRGTNGGQNKYWGLGGADAKMRTLPRNRTFPIRGFQIYDGPVRLTQSTFRGFIPTPERYTSAVGFNLKNTWQLTPQNNLSQLNFHSTTFFGRPGQWFEENDLDGDKNSIFHDVDGSVTGYTDTYVGRADNYVIQHPGCVTIYQWSGVICSGRYAQVYIQTQGASSLRLSISRDEYPDAPLVLRGINSQGALSQQYQPILMMSKSYTLHWSGPAPREVVLSLINFDKDDWVMVGLCYPSDTTFQIMADINDRQSNTFDDLTDYGTVVSLVELEKRPMERKYYFDQTVGLLWLYLRARHGRDGHSYCSAKGCERVKVMATTSSKQTCNCTSKSYPKYYKKPSAVVPMPALNTQPCKGCGAKQLVFSSEPWTSYLQTQVKSLTSKEQQKGDNSSFITVNEVTMPFTRPGYFLVSVDACSGKVTKKTSFAKMDAKMEQYLKTGIPNGSIVLMATRGQPEVALSHTLLLLPLTAESLALWGFQGSSSPPPWVSLQAGQGDEFLGLQERYLPLGLDAYGCTPPEAQMRKDLELLKIATGRQ</sequence>
<dbReference type="InterPro" id="IPR039473">
    <property type="entry name" value="TMEM2_PANDER-like"/>
</dbReference>
<organism evidence="14 15">
    <name type="scientific">Cyclopterus lumpus</name>
    <name type="common">Lumpsucker</name>
    <dbReference type="NCBI Taxonomy" id="8103"/>
    <lineage>
        <taxon>Eukaryota</taxon>
        <taxon>Metazoa</taxon>
        <taxon>Chordata</taxon>
        <taxon>Craniata</taxon>
        <taxon>Vertebrata</taxon>
        <taxon>Euteleostomi</taxon>
        <taxon>Actinopterygii</taxon>
        <taxon>Neopterygii</taxon>
        <taxon>Teleostei</taxon>
        <taxon>Neoteleostei</taxon>
        <taxon>Acanthomorphata</taxon>
        <taxon>Eupercaria</taxon>
        <taxon>Perciformes</taxon>
        <taxon>Cottioidei</taxon>
        <taxon>Cottales</taxon>
        <taxon>Cyclopteridae</taxon>
        <taxon>Cyclopterus</taxon>
    </lineage>
</organism>
<dbReference type="SMART" id="SM01225">
    <property type="entry name" value="G8"/>
    <property type="match status" value="1"/>
</dbReference>
<dbReference type="InterPro" id="IPR019316">
    <property type="entry name" value="G8_domain"/>
</dbReference>
<dbReference type="GO" id="GO:0030246">
    <property type="term" value="F:carbohydrate binding"/>
    <property type="evidence" value="ECO:0007669"/>
    <property type="project" value="UniProtKB-UniRule"/>
</dbReference>
<accession>A0A8C3ASW9</accession>
<keyword evidence="15" id="KW-1185">Reference proteome</keyword>